<dbReference type="SUPFAM" id="SSF53448">
    <property type="entry name" value="Nucleotide-diphospho-sugar transferases"/>
    <property type="match status" value="1"/>
</dbReference>
<keyword evidence="2" id="KW-1185">Reference proteome</keyword>
<dbReference type="Proteomes" id="UP000560658">
    <property type="component" value="Unassembled WGS sequence"/>
</dbReference>
<protein>
    <recommendedName>
        <fullName evidence="3">Glycosyltransferase</fullName>
    </recommendedName>
</protein>
<dbReference type="InterPro" id="IPR029044">
    <property type="entry name" value="Nucleotide-diphossugar_trans"/>
</dbReference>
<dbReference type="Gene3D" id="3.90.550.10">
    <property type="entry name" value="Spore Coat Polysaccharide Biosynthesis Protein SpsA, Chain A"/>
    <property type="match status" value="1"/>
</dbReference>
<evidence type="ECO:0000313" key="1">
    <source>
        <dbReference type="EMBL" id="MBB4044491.1"/>
    </source>
</evidence>
<name>A0A840D086_9BACE</name>
<evidence type="ECO:0000313" key="2">
    <source>
        <dbReference type="Proteomes" id="UP000560658"/>
    </source>
</evidence>
<reference evidence="1" key="1">
    <citation type="submission" date="2020-08" db="EMBL/GenBank/DDBJ databases">
        <title>Genomic Encyclopedia of Type Strains, Phase IV (KMG-IV): sequencing the most valuable type-strain genomes for metagenomic binning, comparative biology and taxonomic classification.</title>
        <authorList>
            <person name="Goeker M."/>
        </authorList>
    </citation>
    <scope>NUCLEOTIDE SEQUENCE [LARGE SCALE GENOMIC DNA]</scope>
    <source>
        <strain evidence="1">DSM 105720</strain>
    </source>
</reference>
<proteinExistence type="predicted"/>
<gene>
    <name evidence="1" type="ORF">GGR06_002285</name>
</gene>
<dbReference type="AlphaFoldDB" id="A0A840D086"/>
<organism evidence="1 2">
    <name type="scientific">Bacteroides reticulotermitis</name>
    <dbReference type="NCBI Taxonomy" id="1133319"/>
    <lineage>
        <taxon>Bacteria</taxon>
        <taxon>Pseudomonadati</taxon>
        <taxon>Bacteroidota</taxon>
        <taxon>Bacteroidia</taxon>
        <taxon>Bacteroidales</taxon>
        <taxon>Bacteroidaceae</taxon>
        <taxon>Bacteroides</taxon>
    </lineage>
</organism>
<dbReference type="EMBL" id="JACIER010000008">
    <property type="protein sequence ID" value="MBB4044491.1"/>
    <property type="molecule type" value="Genomic_DNA"/>
</dbReference>
<sequence length="312" mass="35335">MKPTLNNKLMTCAPILLFVYNRPAHTSQVVQSLQLNQLASESPLFVYSDAARTDEDVQAVEETRQLIREITGFASVTLIERDENWGLARNIIDGVTTQVNHFGQVIVLEDDLVVAPYFLQFMNDALETYRDEPSVGHIQGCDFTQDPSLPDTFLIKWTGSWGWATWDRAWKLFNPDGQALLNELEKQKLTYTFDFNGKYGYTRMLRRQVEGKNNSWAIRWNASLFLHNILSLNVGKSLVQNNGFDGSGTNCGGGGLYASNLHLQPLEVRKLSPIAEDPKARNAYVRYYARTNSFTAKAIRRIQRTLKGDFGA</sequence>
<accession>A0A840D086</accession>
<evidence type="ECO:0008006" key="3">
    <source>
        <dbReference type="Google" id="ProtNLM"/>
    </source>
</evidence>
<comment type="caution">
    <text evidence="1">The sequence shown here is derived from an EMBL/GenBank/DDBJ whole genome shotgun (WGS) entry which is preliminary data.</text>
</comment>